<accession>A0A212K055</accession>
<dbReference type="InterPro" id="IPR011335">
    <property type="entry name" value="Restrct_endonuc-II-like"/>
</dbReference>
<evidence type="ECO:0000313" key="7">
    <source>
        <dbReference type="EMBL" id="SBW05043.1"/>
    </source>
</evidence>
<dbReference type="GO" id="GO:0006298">
    <property type="term" value="P:mismatch repair"/>
    <property type="evidence" value="ECO:0007669"/>
    <property type="project" value="UniProtKB-UniRule"/>
</dbReference>
<proteinExistence type="inferred from homology"/>
<keyword evidence="4 6" id="KW-0378">Hydrolase</keyword>
<gene>
    <name evidence="7" type="primary">vsr</name>
    <name evidence="7" type="ORF">KL86APRO_11932</name>
</gene>
<evidence type="ECO:0000256" key="4">
    <source>
        <dbReference type="ARBA" id="ARBA00022801"/>
    </source>
</evidence>
<dbReference type="Pfam" id="PF03852">
    <property type="entry name" value="Vsr"/>
    <property type="match status" value="1"/>
</dbReference>
<dbReference type="EMBL" id="FLUO01000001">
    <property type="protein sequence ID" value="SBW05043.1"/>
    <property type="molecule type" value="Genomic_DNA"/>
</dbReference>
<comment type="function">
    <text evidence="6">May nick specific sequences that contain T:G mispairs resulting from m5C-deamination.</text>
</comment>
<name>A0A212K055_9PROT</name>
<dbReference type="AlphaFoldDB" id="A0A212K055"/>
<dbReference type="EC" id="3.1.-.-" evidence="6"/>
<evidence type="ECO:0000256" key="2">
    <source>
        <dbReference type="ARBA" id="ARBA00022759"/>
    </source>
</evidence>
<keyword evidence="2 6" id="KW-0255">Endonuclease</keyword>
<dbReference type="GO" id="GO:0004519">
    <property type="term" value="F:endonuclease activity"/>
    <property type="evidence" value="ECO:0007669"/>
    <property type="project" value="UniProtKB-KW"/>
</dbReference>
<dbReference type="InterPro" id="IPR004603">
    <property type="entry name" value="DNA_mismatch_endonuc_vsr"/>
</dbReference>
<dbReference type="GO" id="GO:0016787">
    <property type="term" value="F:hydrolase activity"/>
    <property type="evidence" value="ECO:0007669"/>
    <property type="project" value="UniProtKB-KW"/>
</dbReference>
<keyword evidence="5 6" id="KW-0234">DNA repair</keyword>
<dbReference type="SUPFAM" id="SSF52980">
    <property type="entry name" value="Restriction endonuclease-like"/>
    <property type="match status" value="1"/>
</dbReference>
<evidence type="ECO:0000256" key="1">
    <source>
        <dbReference type="ARBA" id="ARBA00022722"/>
    </source>
</evidence>
<organism evidence="7">
    <name type="scientific">uncultured Alphaproteobacteria bacterium</name>
    <dbReference type="NCBI Taxonomy" id="91750"/>
    <lineage>
        <taxon>Bacteria</taxon>
        <taxon>Pseudomonadati</taxon>
        <taxon>Pseudomonadota</taxon>
        <taxon>Alphaproteobacteria</taxon>
        <taxon>environmental samples</taxon>
    </lineage>
</organism>
<dbReference type="CDD" id="cd00221">
    <property type="entry name" value="Vsr"/>
    <property type="match status" value="1"/>
</dbReference>
<sequence length="146" mass="17489">MADKLTPEQRSVNMSRIRSKGMKPEMQIRKLVHSMGYRYRLHRPDLPGKPDLVFPGRNAVIFVHGCFWHQHPDPDCRDARMPKSNLEYWEPKLRRNRTRDRDECDQLRAMGWRVFVVWECETRQLDVLKERIRLFLGGNQRGSDQD</sequence>
<evidence type="ECO:0000256" key="6">
    <source>
        <dbReference type="PIRNR" id="PIRNR018267"/>
    </source>
</evidence>
<keyword evidence="1 6" id="KW-0540">Nuclease</keyword>
<comment type="similarity">
    <text evidence="6">Belongs to the vsr family.</text>
</comment>
<dbReference type="NCBIfam" id="TIGR00632">
    <property type="entry name" value="vsr"/>
    <property type="match status" value="1"/>
</dbReference>
<dbReference type="Gene3D" id="3.40.960.10">
    <property type="entry name" value="VSR Endonuclease"/>
    <property type="match status" value="1"/>
</dbReference>
<evidence type="ECO:0000256" key="3">
    <source>
        <dbReference type="ARBA" id="ARBA00022763"/>
    </source>
</evidence>
<dbReference type="PIRSF" id="PIRSF018267">
    <property type="entry name" value="VSR_endonuc"/>
    <property type="match status" value="1"/>
</dbReference>
<keyword evidence="3 6" id="KW-0227">DNA damage</keyword>
<protein>
    <recommendedName>
        <fullName evidence="6">Very short patch repair endonuclease</fullName>
        <ecNumber evidence="6">3.1.-.-</ecNumber>
    </recommendedName>
</protein>
<reference evidence="7" key="1">
    <citation type="submission" date="2016-04" db="EMBL/GenBank/DDBJ databases">
        <authorList>
            <person name="Evans L.H."/>
            <person name="Alamgir A."/>
            <person name="Owens N."/>
            <person name="Weber N.D."/>
            <person name="Virtaneva K."/>
            <person name="Barbian K."/>
            <person name="Babar A."/>
            <person name="Rosenke K."/>
        </authorList>
    </citation>
    <scope>NUCLEOTIDE SEQUENCE</scope>
    <source>
        <strain evidence="7">86</strain>
    </source>
</reference>
<evidence type="ECO:0000256" key="5">
    <source>
        <dbReference type="ARBA" id="ARBA00023204"/>
    </source>
</evidence>